<evidence type="ECO:0008006" key="4">
    <source>
        <dbReference type="Google" id="ProtNLM"/>
    </source>
</evidence>
<dbReference type="InterPro" id="IPR026708">
    <property type="entry name" value="CSPP1"/>
</dbReference>
<organism evidence="2 3">
    <name type="scientific">Ranitomeya imitator</name>
    <name type="common">mimic poison frog</name>
    <dbReference type="NCBI Taxonomy" id="111125"/>
    <lineage>
        <taxon>Eukaryota</taxon>
        <taxon>Metazoa</taxon>
        <taxon>Chordata</taxon>
        <taxon>Craniata</taxon>
        <taxon>Vertebrata</taxon>
        <taxon>Euteleostomi</taxon>
        <taxon>Amphibia</taxon>
        <taxon>Batrachia</taxon>
        <taxon>Anura</taxon>
        <taxon>Neobatrachia</taxon>
        <taxon>Hyloidea</taxon>
        <taxon>Dendrobatidae</taxon>
        <taxon>Dendrobatinae</taxon>
        <taxon>Ranitomeya</taxon>
    </lineage>
</organism>
<feature type="region of interest" description="Disordered" evidence="1">
    <location>
        <begin position="226"/>
        <end position="246"/>
    </location>
</feature>
<evidence type="ECO:0000313" key="2">
    <source>
        <dbReference type="EMBL" id="CAJ0966083.1"/>
    </source>
</evidence>
<accession>A0ABN9MH27</accession>
<dbReference type="PANTHER" id="PTHR21616">
    <property type="entry name" value="CENTROSOME SPINDLE POLE ASSOCIATED PROTEIN"/>
    <property type="match status" value="1"/>
</dbReference>
<gene>
    <name evidence="2" type="ORF">RIMI_LOCUS20929808</name>
</gene>
<keyword evidence="3" id="KW-1185">Reference proteome</keyword>
<comment type="caution">
    <text evidence="2">The sequence shown here is derived from an EMBL/GenBank/DDBJ whole genome shotgun (WGS) entry which is preliminary data.</text>
</comment>
<evidence type="ECO:0000313" key="3">
    <source>
        <dbReference type="Proteomes" id="UP001176940"/>
    </source>
</evidence>
<dbReference type="PANTHER" id="PTHR21616:SF2">
    <property type="entry name" value="CENTROSOME AND SPINDLE POLE-ASSOCIATED PROTEIN 1"/>
    <property type="match status" value="1"/>
</dbReference>
<dbReference type="Proteomes" id="UP001176940">
    <property type="component" value="Unassembled WGS sequence"/>
</dbReference>
<dbReference type="EMBL" id="CAUEEQ010071874">
    <property type="protein sequence ID" value="CAJ0966083.1"/>
    <property type="molecule type" value="Genomic_DNA"/>
</dbReference>
<protein>
    <recommendedName>
        <fullName evidence="4">Centrosome and spindle pole associated protein 1</fullName>
    </recommendedName>
</protein>
<evidence type="ECO:0000256" key="1">
    <source>
        <dbReference type="SAM" id="MobiDB-lite"/>
    </source>
</evidence>
<proteinExistence type="predicted"/>
<feature type="compositionally biased region" description="Basic and acidic residues" evidence="1">
    <location>
        <begin position="233"/>
        <end position="246"/>
    </location>
</feature>
<name>A0ABN9MH27_9NEOB</name>
<feature type="region of interest" description="Disordered" evidence="1">
    <location>
        <begin position="65"/>
        <end position="91"/>
    </location>
</feature>
<sequence>MTYYCARRPLPEQSVRRDGTLRNSGQREVTTLILDIQQEYMCSMCIFQSKRFENSQVADQPRTYAKENIPPNRQSQKEAAQKQIPDTGYGLSLPLGEDYERKKHKLKEELRQDYRRYLNQKHLRTTGEVDPVTHGLSLPIGERLSAQERLRLERNREYNQFLRMKDDEQERIHKAGLEGEKNVLLFLCQRSLAPLIRGMNMRLHPYGSGVHIHNFNERYHVTAEQGKSCSTRRQCDRQGERQDRRD</sequence>
<reference evidence="2" key="1">
    <citation type="submission" date="2023-07" db="EMBL/GenBank/DDBJ databases">
        <authorList>
            <person name="Stuckert A."/>
        </authorList>
    </citation>
    <scope>NUCLEOTIDE SEQUENCE</scope>
</reference>